<evidence type="ECO:0000313" key="3">
    <source>
        <dbReference type="Proteomes" id="UP001341840"/>
    </source>
</evidence>
<keyword evidence="3" id="KW-1185">Reference proteome</keyword>
<dbReference type="PANTHER" id="PTHR31790:SF436">
    <property type="entry name" value="F-BOX ASSOCIATED PROTEIN"/>
    <property type="match status" value="1"/>
</dbReference>
<sequence>MRIVDHNRVENKPARGLQLTARTLPMEELPEEMIMEILVRLPVRMEILVRLPVRTLSSMKSVCRVLSVQSLLDSNPSEPAKVAHFRGQSSYQIVGSCHGLICLFDHDFSCAFMRAVLWNPYIGFTFQSPQISCHVHLCGFGYDHLSDSYKICGITRKPGPSGFENSARIYTFASNSSWRTIDDIPTDEDLSMADKGVYFGSSSACTLNWSHNHVVYYFDLSKEAYGYFALPHHRDLDHYDPRRKVCTTLCVLRNCLCVCYGSQTSQHWSLWLMKEYGDAQSWTKLAVNPYYCRHPLKPLYISESNVLLLIIYPLFKVVTYNLNYGRLGFTVIDHQFPHSVENVTYEEAGEKVATHCKNVADGRAFRRDNNGNLSEASGKDSLLLEEHVQFMENPNGTTYYADPDDIYDGIGILSPQSMLDNPSEPTKVTHFRAQSSYRMVDSCHGLLCLFDYNCSCALMCAVLWNSCTGFTFQSPRIKGHALFCGFGYDHLSDSYKIDDIPIDENPDMADNQNGMNEYGDAQSWTKFAKFGFYADCLKPLYISESEVLYLIYPGFRVVLYNLNDGTLKFAKIDKQVPDVVGKLARGGNKIFYHESLASPNGLQSNSSKMLLRLINPKL</sequence>
<feature type="domain" description="F-box associated beta-propeller type 1" evidence="1">
    <location>
        <begin position="73"/>
        <end position="287"/>
    </location>
</feature>
<reference evidence="2 3" key="1">
    <citation type="journal article" date="2023" name="Plants (Basel)">
        <title>Bridging the Gap: Combining Genomics and Transcriptomics Approaches to Understand Stylosanthes scabra, an Orphan Legume from the Brazilian Caatinga.</title>
        <authorList>
            <person name="Ferreira-Neto J.R.C."/>
            <person name="da Silva M.D."/>
            <person name="Binneck E."/>
            <person name="de Melo N.F."/>
            <person name="da Silva R.H."/>
            <person name="de Melo A.L.T.M."/>
            <person name="Pandolfi V."/>
            <person name="Bustamante F.O."/>
            <person name="Brasileiro-Vidal A.C."/>
            <person name="Benko-Iseppon A.M."/>
        </authorList>
    </citation>
    <scope>NUCLEOTIDE SEQUENCE [LARGE SCALE GENOMIC DNA]</scope>
    <source>
        <tissue evidence="2">Leaves</tissue>
    </source>
</reference>
<organism evidence="2 3">
    <name type="scientific">Stylosanthes scabra</name>
    <dbReference type="NCBI Taxonomy" id="79078"/>
    <lineage>
        <taxon>Eukaryota</taxon>
        <taxon>Viridiplantae</taxon>
        <taxon>Streptophyta</taxon>
        <taxon>Embryophyta</taxon>
        <taxon>Tracheophyta</taxon>
        <taxon>Spermatophyta</taxon>
        <taxon>Magnoliopsida</taxon>
        <taxon>eudicotyledons</taxon>
        <taxon>Gunneridae</taxon>
        <taxon>Pentapetalae</taxon>
        <taxon>rosids</taxon>
        <taxon>fabids</taxon>
        <taxon>Fabales</taxon>
        <taxon>Fabaceae</taxon>
        <taxon>Papilionoideae</taxon>
        <taxon>50 kb inversion clade</taxon>
        <taxon>dalbergioids sensu lato</taxon>
        <taxon>Dalbergieae</taxon>
        <taxon>Pterocarpus clade</taxon>
        <taxon>Stylosanthes</taxon>
    </lineage>
</organism>
<gene>
    <name evidence="2" type="ORF">PIB30_003100</name>
</gene>
<dbReference type="EMBL" id="JASCZI010241661">
    <property type="protein sequence ID" value="MED6203809.1"/>
    <property type="molecule type" value="Genomic_DNA"/>
</dbReference>
<evidence type="ECO:0000259" key="1">
    <source>
        <dbReference type="Pfam" id="PF07734"/>
    </source>
</evidence>
<name>A0ABU6Y1D6_9FABA</name>
<dbReference type="InterPro" id="IPR052361">
    <property type="entry name" value="F-box_domain"/>
</dbReference>
<dbReference type="Pfam" id="PF07734">
    <property type="entry name" value="FBA_1"/>
    <property type="match status" value="1"/>
</dbReference>
<comment type="caution">
    <text evidence="2">The sequence shown here is derived from an EMBL/GenBank/DDBJ whole genome shotgun (WGS) entry which is preliminary data.</text>
</comment>
<accession>A0ABU6Y1D6</accession>
<dbReference type="PANTHER" id="PTHR31790">
    <property type="entry name" value="OS02G0783600 PROTEIN"/>
    <property type="match status" value="1"/>
</dbReference>
<proteinExistence type="predicted"/>
<protein>
    <recommendedName>
        <fullName evidence="1">F-box associated beta-propeller type 1 domain-containing protein</fullName>
    </recommendedName>
</protein>
<evidence type="ECO:0000313" key="2">
    <source>
        <dbReference type="EMBL" id="MED6203809.1"/>
    </source>
</evidence>
<dbReference type="InterPro" id="IPR006527">
    <property type="entry name" value="F-box-assoc_dom_typ1"/>
</dbReference>
<dbReference type="Proteomes" id="UP001341840">
    <property type="component" value="Unassembled WGS sequence"/>
</dbReference>
<dbReference type="NCBIfam" id="TIGR01640">
    <property type="entry name" value="F_box_assoc_1"/>
    <property type="match status" value="1"/>
</dbReference>
<dbReference type="InterPro" id="IPR017451">
    <property type="entry name" value="F-box-assoc_interact_dom"/>
</dbReference>